<dbReference type="Gene3D" id="3.10.580.10">
    <property type="entry name" value="CBS-domain"/>
    <property type="match status" value="1"/>
</dbReference>
<evidence type="ECO:0000259" key="3">
    <source>
        <dbReference type="PROSITE" id="PS51371"/>
    </source>
</evidence>
<dbReference type="SUPFAM" id="SSF54631">
    <property type="entry name" value="CBS-domain pair"/>
    <property type="match status" value="1"/>
</dbReference>
<evidence type="ECO:0000256" key="2">
    <source>
        <dbReference type="PROSITE-ProRule" id="PRU00703"/>
    </source>
</evidence>
<dbReference type="AlphaFoldDB" id="A0A426TQM8"/>
<dbReference type="InterPro" id="IPR051257">
    <property type="entry name" value="Diverse_CBS-Domain"/>
</dbReference>
<sequence length="224" mass="25345">MLVKDYMLRHPVTIEPTKRAVEARRIMTEQGIDFLPVVGDGRQLQGLITPSCLEISPERLASLDVWEITRYLSNLTVARVMVKREALHYTHPETTLEDAASLMIRHKIGGLPVVEGKDLVVVGMITNADLLTELRNILGAVEPGWRLTIRVPGNHGELVQLTREISERGWSIMAMGNVRAVRAPEHWDIVLKIWGCTREELLAVVEKNPTQELLDLRETTYVTR</sequence>
<dbReference type="InterPro" id="IPR046342">
    <property type="entry name" value="CBS_dom_sf"/>
</dbReference>
<dbReference type="EMBL" id="RSAS01000933">
    <property type="protein sequence ID" value="RRR65595.1"/>
    <property type="molecule type" value="Genomic_DNA"/>
</dbReference>
<feature type="domain" description="CBS" evidence="3">
    <location>
        <begin position="7"/>
        <end position="65"/>
    </location>
</feature>
<dbReference type="Proteomes" id="UP000280307">
    <property type="component" value="Unassembled WGS sequence"/>
</dbReference>
<feature type="domain" description="CBS" evidence="3">
    <location>
        <begin position="81"/>
        <end position="141"/>
    </location>
</feature>
<name>A0A426TQM8_9CHLR</name>
<evidence type="ECO:0000313" key="4">
    <source>
        <dbReference type="EMBL" id="RRR65595.1"/>
    </source>
</evidence>
<dbReference type="SMART" id="SM00116">
    <property type="entry name" value="CBS"/>
    <property type="match status" value="2"/>
</dbReference>
<dbReference type="PANTHER" id="PTHR43080">
    <property type="entry name" value="CBS DOMAIN-CONTAINING PROTEIN CBSX3, MITOCHONDRIAL"/>
    <property type="match status" value="1"/>
</dbReference>
<evidence type="ECO:0000256" key="1">
    <source>
        <dbReference type="ARBA" id="ARBA00023122"/>
    </source>
</evidence>
<keyword evidence="1 2" id="KW-0129">CBS domain</keyword>
<comment type="caution">
    <text evidence="4">The sequence shown here is derived from an EMBL/GenBank/DDBJ whole genome shotgun (WGS) entry which is preliminary data.</text>
</comment>
<reference evidence="4 5" key="1">
    <citation type="submission" date="2018-12" db="EMBL/GenBank/DDBJ databases">
        <title>Genome Sequence of Candidatus Viridilinea halotolerans isolated from saline sulfide-rich spring.</title>
        <authorList>
            <person name="Grouzdev D.S."/>
            <person name="Burganskaya E.I."/>
            <person name="Krutkina M.S."/>
            <person name="Sukhacheva M.V."/>
            <person name="Gorlenko V.M."/>
        </authorList>
    </citation>
    <scope>NUCLEOTIDE SEQUENCE [LARGE SCALE GENOMIC DNA]</scope>
    <source>
        <strain evidence="4">Chok-6</strain>
    </source>
</reference>
<dbReference type="PROSITE" id="PS51371">
    <property type="entry name" value="CBS"/>
    <property type="match status" value="2"/>
</dbReference>
<proteinExistence type="predicted"/>
<protein>
    <submittedName>
        <fullName evidence="4">CBS domain-containing protein</fullName>
    </submittedName>
</protein>
<organism evidence="4 5">
    <name type="scientific">Candidatus Viridilinea halotolerans</name>
    <dbReference type="NCBI Taxonomy" id="2491704"/>
    <lineage>
        <taxon>Bacteria</taxon>
        <taxon>Bacillati</taxon>
        <taxon>Chloroflexota</taxon>
        <taxon>Chloroflexia</taxon>
        <taxon>Chloroflexales</taxon>
        <taxon>Chloroflexineae</taxon>
        <taxon>Oscillochloridaceae</taxon>
        <taxon>Candidatus Viridilinea</taxon>
    </lineage>
</organism>
<dbReference type="Pfam" id="PF00571">
    <property type="entry name" value="CBS"/>
    <property type="match status" value="2"/>
</dbReference>
<evidence type="ECO:0000313" key="5">
    <source>
        <dbReference type="Proteomes" id="UP000280307"/>
    </source>
</evidence>
<dbReference type="InterPro" id="IPR000644">
    <property type="entry name" value="CBS_dom"/>
</dbReference>
<dbReference type="PANTHER" id="PTHR43080:SF2">
    <property type="entry name" value="CBS DOMAIN-CONTAINING PROTEIN"/>
    <property type="match status" value="1"/>
</dbReference>
<gene>
    <name evidence="4" type="ORF">EI684_22720</name>
</gene>
<accession>A0A426TQM8</accession>